<proteinExistence type="predicted"/>
<organism evidence="1 2">
    <name type="scientific">Pluteus cervinus</name>
    <dbReference type="NCBI Taxonomy" id="181527"/>
    <lineage>
        <taxon>Eukaryota</taxon>
        <taxon>Fungi</taxon>
        <taxon>Dikarya</taxon>
        <taxon>Basidiomycota</taxon>
        <taxon>Agaricomycotina</taxon>
        <taxon>Agaricomycetes</taxon>
        <taxon>Agaricomycetidae</taxon>
        <taxon>Agaricales</taxon>
        <taxon>Pluteineae</taxon>
        <taxon>Pluteaceae</taxon>
        <taxon>Pluteus</taxon>
    </lineage>
</organism>
<dbReference type="Proteomes" id="UP000308600">
    <property type="component" value="Unassembled WGS sequence"/>
</dbReference>
<reference evidence="1 2" key="1">
    <citation type="journal article" date="2019" name="Nat. Ecol. Evol.">
        <title>Megaphylogeny resolves global patterns of mushroom evolution.</title>
        <authorList>
            <person name="Varga T."/>
            <person name="Krizsan K."/>
            <person name="Foldi C."/>
            <person name="Dima B."/>
            <person name="Sanchez-Garcia M."/>
            <person name="Sanchez-Ramirez S."/>
            <person name="Szollosi G.J."/>
            <person name="Szarkandi J.G."/>
            <person name="Papp V."/>
            <person name="Albert L."/>
            <person name="Andreopoulos W."/>
            <person name="Angelini C."/>
            <person name="Antonin V."/>
            <person name="Barry K.W."/>
            <person name="Bougher N.L."/>
            <person name="Buchanan P."/>
            <person name="Buyck B."/>
            <person name="Bense V."/>
            <person name="Catcheside P."/>
            <person name="Chovatia M."/>
            <person name="Cooper J."/>
            <person name="Damon W."/>
            <person name="Desjardin D."/>
            <person name="Finy P."/>
            <person name="Geml J."/>
            <person name="Haridas S."/>
            <person name="Hughes K."/>
            <person name="Justo A."/>
            <person name="Karasinski D."/>
            <person name="Kautmanova I."/>
            <person name="Kiss B."/>
            <person name="Kocsube S."/>
            <person name="Kotiranta H."/>
            <person name="LaButti K.M."/>
            <person name="Lechner B.E."/>
            <person name="Liimatainen K."/>
            <person name="Lipzen A."/>
            <person name="Lukacs Z."/>
            <person name="Mihaltcheva S."/>
            <person name="Morgado L.N."/>
            <person name="Niskanen T."/>
            <person name="Noordeloos M.E."/>
            <person name="Ohm R.A."/>
            <person name="Ortiz-Santana B."/>
            <person name="Ovrebo C."/>
            <person name="Racz N."/>
            <person name="Riley R."/>
            <person name="Savchenko A."/>
            <person name="Shiryaev A."/>
            <person name="Soop K."/>
            <person name="Spirin V."/>
            <person name="Szebenyi C."/>
            <person name="Tomsovsky M."/>
            <person name="Tulloss R.E."/>
            <person name="Uehling J."/>
            <person name="Grigoriev I.V."/>
            <person name="Vagvolgyi C."/>
            <person name="Papp T."/>
            <person name="Martin F.M."/>
            <person name="Miettinen O."/>
            <person name="Hibbett D.S."/>
            <person name="Nagy L.G."/>
        </authorList>
    </citation>
    <scope>NUCLEOTIDE SEQUENCE [LARGE SCALE GENOMIC DNA]</scope>
    <source>
        <strain evidence="1 2">NL-1719</strain>
    </source>
</reference>
<sequence>MSLTALPSDLIILILLPLRVAELAQLARTCRLLNALVKEYGWAGYLRRNPRPSFSLSHTTCDWAPVDRVRYDILTDRAWTFNKFIARPLSSPWTGKVQPILAISDTRLALAAGNVVYIYQFASSRRKDGKEAPGLREEGVVLLQGSHEGRRDITSITFADDDAEDRTFYVGFHDGGLVLVKLPLTPQNELGHDDAGATPQHGGPRFIAAQITPMLLGDSDIADGDFVESLESRQDLLLSLTSTGIATLHDSKSLSLLGSHLELGTRGWTSLLSLRPSTPFAVFGTSSRNPLTVHAITNAELSSTPLAILHRNDQYSNVTSSAVYGICQPPLSSPWGSSPHVVVSGWYDGIVRCYDLRSSLRAQTDSHDTTPGPAPLRCVLSVSDPWSYEPIYSVSCGGGSSAHIAAGSARHSVVSFWDVRQPKTGWSVHAPGNDSSPVYTVILESSRLFGATQSRSFVYDFGPGVGVSTYPSLPMTTRNGLRLKKGNSIGYSVTKYKHKK</sequence>
<dbReference type="EMBL" id="ML208266">
    <property type="protein sequence ID" value="TFK74822.1"/>
    <property type="molecule type" value="Genomic_DNA"/>
</dbReference>
<keyword evidence="2" id="KW-1185">Reference proteome</keyword>
<evidence type="ECO:0000313" key="2">
    <source>
        <dbReference type="Proteomes" id="UP000308600"/>
    </source>
</evidence>
<accession>A0ACD3BB77</accession>
<evidence type="ECO:0000313" key="1">
    <source>
        <dbReference type="EMBL" id="TFK74822.1"/>
    </source>
</evidence>
<gene>
    <name evidence="1" type="ORF">BDN72DRAFT_886208</name>
</gene>
<protein>
    <submittedName>
        <fullName evidence="1">Uncharacterized protein</fullName>
    </submittedName>
</protein>
<name>A0ACD3BB77_9AGAR</name>